<dbReference type="InterPro" id="IPR017900">
    <property type="entry name" value="4Fe4S_Fe_S_CS"/>
</dbReference>
<feature type="binding site" evidence="6">
    <location>
        <position position="85"/>
    </location>
    <ligand>
        <name>[4Fe-4S] cluster</name>
        <dbReference type="ChEBI" id="CHEBI:49883"/>
        <label>2</label>
    </ligand>
</feature>
<name>A0A517TVA8_9BACT</name>
<dbReference type="PROSITE" id="PS00198">
    <property type="entry name" value="4FE4S_FER_1"/>
    <property type="match status" value="1"/>
</dbReference>
<dbReference type="GO" id="GO:0005506">
    <property type="term" value="F:iron ion binding"/>
    <property type="evidence" value="ECO:0007669"/>
    <property type="project" value="UniProtKB-UniRule"/>
</dbReference>
<dbReference type="GO" id="GO:0051539">
    <property type="term" value="F:4 iron, 4 sulfur cluster binding"/>
    <property type="evidence" value="ECO:0007669"/>
    <property type="project" value="UniProtKB-KW"/>
</dbReference>
<comment type="function">
    <text evidence="6">NDH-1 shuttles electrons from NADH, via FMN and iron-sulfur (Fe-S) centers, to quinones in the respiratory chain. The immediate electron acceptor for the enzyme in this species is believed to be ubiquinone. Couples the redox reaction to proton translocation (for every two electrons transferred, four hydrogen ions are translocated across the cytoplasmic membrane), and thus conserves the redox energy in a proton gradient.</text>
</comment>
<keyword evidence="4 6" id="KW-0408">Iron</keyword>
<keyword evidence="10" id="KW-1185">Reference proteome</keyword>
<evidence type="ECO:0000256" key="4">
    <source>
        <dbReference type="ARBA" id="ARBA00023004"/>
    </source>
</evidence>
<comment type="subunit">
    <text evidence="6">NDH-1 is composed of 14 different subunits. Subunits NuoA, H, J, K, L, M, N constitute the membrane sector of the complex.</text>
</comment>
<evidence type="ECO:0000256" key="2">
    <source>
        <dbReference type="ARBA" id="ARBA00022723"/>
    </source>
</evidence>
<feature type="region of interest" description="Disordered" evidence="7">
    <location>
        <begin position="162"/>
        <end position="227"/>
    </location>
</feature>
<keyword evidence="6" id="KW-0472">Membrane</keyword>
<keyword evidence="6" id="KW-1278">Translocase</keyword>
<feature type="binding site" evidence="6">
    <location>
        <position position="81"/>
    </location>
    <ligand>
        <name>[4Fe-4S] cluster</name>
        <dbReference type="ChEBI" id="CHEBI:49883"/>
        <label>1</label>
    </ligand>
</feature>
<dbReference type="HAMAP" id="MF_01351">
    <property type="entry name" value="NDH1_NuoI"/>
    <property type="match status" value="1"/>
</dbReference>
<dbReference type="InterPro" id="IPR017896">
    <property type="entry name" value="4Fe4S_Fe-S-bd"/>
</dbReference>
<feature type="compositionally biased region" description="Polar residues" evidence="7">
    <location>
        <begin position="186"/>
        <end position="216"/>
    </location>
</feature>
<dbReference type="Proteomes" id="UP000317909">
    <property type="component" value="Chromosome"/>
</dbReference>
<dbReference type="Pfam" id="PF12838">
    <property type="entry name" value="Fer4_7"/>
    <property type="match status" value="1"/>
</dbReference>
<organism evidence="9 10">
    <name type="scientific">Lacipirellula limnantheis</name>
    <dbReference type="NCBI Taxonomy" id="2528024"/>
    <lineage>
        <taxon>Bacteria</taxon>
        <taxon>Pseudomonadati</taxon>
        <taxon>Planctomycetota</taxon>
        <taxon>Planctomycetia</taxon>
        <taxon>Pirellulales</taxon>
        <taxon>Lacipirellulaceae</taxon>
        <taxon>Lacipirellula</taxon>
    </lineage>
</organism>
<evidence type="ECO:0000313" key="10">
    <source>
        <dbReference type="Proteomes" id="UP000317909"/>
    </source>
</evidence>
<feature type="binding site" evidence="6">
    <location>
        <position position="118"/>
    </location>
    <ligand>
        <name>[4Fe-4S] cluster</name>
        <dbReference type="ChEBI" id="CHEBI:49883"/>
        <label>2</label>
    </ligand>
</feature>
<evidence type="ECO:0000259" key="8">
    <source>
        <dbReference type="PROSITE" id="PS51379"/>
    </source>
</evidence>
<keyword evidence="6" id="KW-0874">Quinone</keyword>
<keyword evidence="9" id="KW-0560">Oxidoreductase</keyword>
<proteinExistence type="inferred from homology"/>
<dbReference type="NCBIfam" id="TIGR01971">
    <property type="entry name" value="NuoI"/>
    <property type="match status" value="1"/>
</dbReference>
<keyword evidence="6" id="KW-1003">Cell membrane</keyword>
<keyword evidence="6" id="KW-0830">Ubiquinone</keyword>
<feature type="domain" description="4Fe-4S ferredoxin-type" evidence="8">
    <location>
        <begin position="63"/>
        <end position="95"/>
    </location>
</feature>
<keyword evidence="2 6" id="KW-0479">Metal-binding</keyword>
<comment type="similarity">
    <text evidence="6">Belongs to the complex I 23 kDa subunit family.</text>
</comment>
<dbReference type="AlphaFoldDB" id="A0A517TVA8"/>
<evidence type="ECO:0000256" key="1">
    <source>
        <dbReference type="ARBA" id="ARBA00022485"/>
    </source>
</evidence>
<protein>
    <recommendedName>
        <fullName evidence="6">NADH-quinone oxidoreductase subunit I</fullName>
        <ecNumber evidence="6">7.1.1.-</ecNumber>
    </recommendedName>
    <alternativeName>
        <fullName evidence="6">NADH dehydrogenase I subunit I</fullName>
    </alternativeName>
    <alternativeName>
        <fullName evidence="6">NDH-1 subunit I</fullName>
    </alternativeName>
</protein>
<feature type="binding site" evidence="6">
    <location>
        <position position="124"/>
    </location>
    <ligand>
        <name>[4Fe-4S] cluster</name>
        <dbReference type="ChEBI" id="CHEBI:49883"/>
        <label>2</label>
    </ligand>
</feature>
<dbReference type="PANTHER" id="PTHR10849">
    <property type="entry name" value="NADH DEHYDROGENASE UBIQUINONE IRON-SULFUR PROTEIN 8, MITOCHONDRIAL"/>
    <property type="match status" value="1"/>
</dbReference>
<feature type="binding site" evidence="6">
    <location>
        <position position="121"/>
    </location>
    <ligand>
        <name>[4Fe-4S] cluster</name>
        <dbReference type="ChEBI" id="CHEBI:49883"/>
        <label>2</label>
    </ligand>
</feature>
<feature type="binding site" evidence="6">
    <location>
        <position position="75"/>
    </location>
    <ligand>
        <name>[4Fe-4S] cluster</name>
        <dbReference type="ChEBI" id="CHEBI:49883"/>
        <label>1</label>
    </ligand>
</feature>
<dbReference type="OrthoDB" id="9803192at2"/>
<dbReference type="InterPro" id="IPR010226">
    <property type="entry name" value="NADH_quinone_OxRdtase_chainI"/>
</dbReference>
<dbReference type="GO" id="GO:0050136">
    <property type="term" value="F:NADH dehydrogenase (quinone) (non-electrogenic) activity"/>
    <property type="evidence" value="ECO:0007669"/>
    <property type="project" value="UniProtKB-UniRule"/>
</dbReference>
<evidence type="ECO:0000256" key="3">
    <source>
        <dbReference type="ARBA" id="ARBA00022737"/>
    </source>
</evidence>
<feature type="binding site" evidence="6">
    <location>
        <position position="128"/>
    </location>
    <ligand>
        <name>[4Fe-4S] cluster</name>
        <dbReference type="ChEBI" id="CHEBI:49883"/>
        <label>1</label>
    </ligand>
</feature>
<evidence type="ECO:0000256" key="6">
    <source>
        <dbReference type="HAMAP-Rule" id="MF_01351"/>
    </source>
</evidence>
<dbReference type="GO" id="GO:0005886">
    <property type="term" value="C:plasma membrane"/>
    <property type="evidence" value="ECO:0007669"/>
    <property type="project" value="UniProtKB-SubCell"/>
</dbReference>
<feature type="domain" description="4Fe-4S ferredoxin-type" evidence="8">
    <location>
        <begin position="109"/>
        <end position="138"/>
    </location>
</feature>
<accession>A0A517TVA8</accession>
<dbReference type="SUPFAM" id="SSF54862">
    <property type="entry name" value="4Fe-4S ferredoxins"/>
    <property type="match status" value="1"/>
</dbReference>
<reference evidence="9 10" key="1">
    <citation type="submission" date="2019-02" db="EMBL/GenBank/DDBJ databases">
        <title>Deep-cultivation of Planctomycetes and their phenomic and genomic characterization uncovers novel biology.</title>
        <authorList>
            <person name="Wiegand S."/>
            <person name="Jogler M."/>
            <person name="Boedeker C."/>
            <person name="Pinto D."/>
            <person name="Vollmers J."/>
            <person name="Rivas-Marin E."/>
            <person name="Kohn T."/>
            <person name="Peeters S.H."/>
            <person name="Heuer A."/>
            <person name="Rast P."/>
            <person name="Oberbeckmann S."/>
            <person name="Bunk B."/>
            <person name="Jeske O."/>
            <person name="Meyerdierks A."/>
            <person name="Storesund J.E."/>
            <person name="Kallscheuer N."/>
            <person name="Luecker S."/>
            <person name="Lage O.M."/>
            <person name="Pohl T."/>
            <person name="Merkel B.J."/>
            <person name="Hornburger P."/>
            <person name="Mueller R.-W."/>
            <person name="Bruemmer F."/>
            <person name="Labrenz M."/>
            <person name="Spormann A.M."/>
            <person name="Op den Camp H."/>
            <person name="Overmann J."/>
            <person name="Amann R."/>
            <person name="Jetten M.S.M."/>
            <person name="Mascher T."/>
            <person name="Medema M.H."/>
            <person name="Devos D.P."/>
            <person name="Kaster A.-K."/>
            <person name="Ovreas L."/>
            <person name="Rohde M."/>
            <person name="Galperin M.Y."/>
            <person name="Jogler C."/>
        </authorList>
    </citation>
    <scope>NUCLEOTIDE SEQUENCE [LARGE SCALE GENOMIC DNA]</scope>
    <source>
        <strain evidence="9 10">I41</strain>
    </source>
</reference>
<comment type="catalytic activity">
    <reaction evidence="6">
        <text>a quinone + NADH + 5 H(+)(in) = a quinol + NAD(+) + 4 H(+)(out)</text>
        <dbReference type="Rhea" id="RHEA:57888"/>
        <dbReference type="ChEBI" id="CHEBI:15378"/>
        <dbReference type="ChEBI" id="CHEBI:24646"/>
        <dbReference type="ChEBI" id="CHEBI:57540"/>
        <dbReference type="ChEBI" id="CHEBI:57945"/>
        <dbReference type="ChEBI" id="CHEBI:132124"/>
    </reaction>
</comment>
<evidence type="ECO:0000256" key="7">
    <source>
        <dbReference type="SAM" id="MobiDB-lite"/>
    </source>
</evidence>
<dbReference type="Gene3D" id="3.30.70.3270">
    <property type="match status" value="1"/>
</dbReference>
<keyword evidence="3" id="KW-0677">Repeat</keyword>
<dbReference type="EC" id="7.1.1.-" evidence="6"/>
<gene>
    <name evidence="6 9" type="primary">nuoI</name>
    <name evidence="9" type="ORF">I41_14810</name>
</gene>
<keyword evidence="5 6" id="KW-0411">Iron-sulfur</keyword>
<keyword evidence="1 6" id="KW-0004">4Fe-4S</keyword>
<sequence length="227" mass="25457">MPVAKNDVMWIEEPEMGFWEMTFLPAIVDGLKTTIKHVTNYQPVTQQYPEEKPVLPLHYRGVHRLNRDEKGRVKCVACMLCATACPADCISIEAAAAPPDWPDRDKFPASFILDELRCIYCGMCEEACPVDAIELTHIYDLTGESREELIYNREKLLDVYDKTKDDPRDPLRTRRGKLGPAAEFSTLPTVAPATQVTPGDRSAQSIAPGTIHTFNNPHPFDDPGTAR</sequence>
<comment type="cofactor">
    <cofactor evidence="6">
        <name>[4Fe-4S] cluster</name>
        <dbReference type="ChEBI" id="CHEBI:49883"/>
    </cofactor>
    <text evidence="6">Binds 2 [4Fe-4S] clusters per subunit.</text>
</comment>
<dbReference type="PROSITE" id="PS51379">
    <property type="entry name" value="4FE4S_FER_2"/>
    <property type="match status" value="2"/>
</dbReference>
<dbReference type="RefSeq" id="WP_145431894.1">
    <property type="nucleotide sequence ID" value="NZ_CP036339.1"/>
</dbReference>
<evidence type="ECO:0000313" key="9">
    <source>
        <dbReference type="EMBL" id="QDT72309.1"/>
    </source>
</evidence>
<comment type="subcellular location">
    <subcellularLocation>
        <location evidence="6">Cell membrane</location>
        <topology evidence="6">Peripheral membrane protein</topology>
    </subcellularLocation>
</comment>
<feature type="binding site" evidence="6">
    <location>
        <position position="78"/>
    </location>
    <ligand>
        <name>[4Fe-4S] cluster</name>
        <dbReference type="ChEBI" id="CHEBI:49883"/>
        <label>1</label>
    </ligand>
</feature>
<keyword evidence="6" id="KW-0520">NAD</keyword>
<dbReference type="EMBL" id="CP036339">
    <property type="protein sequence ID" value="QDT72309.1"/>
    <property type="molecule type" value="Genomic_DNA"/>
</dbReference>
<dbReference type="KEGG" id="llh:I41_14810"/>
<feature type="compositionally biased region" description="Basic and acidic residues" evidence="7">
    <location>
        <begin position="162"/>
        <end position="172"/>
    </location>
</feature>
<dbReference type="GO" id="GO:0048038">
    <property type="term" value="F:quinone binding"/>
    <property type="evidence" value="ECO:0007669"/>
    <property type="project" value="UniProtKB-KW"/>
</dbReference>
<evidence type="ECO:0000256" key="5">
    <source>
        <dbReference type="ARBA" id="ARBA00023014"/>
    </source>
</evidence>